<accession>A0A1H5ZHL5</accession>
<proteinExistence type="predicted"/>
<evidence type="ECO:0000313" key="1">
    <source>
        <dbReference type="EMBL" id="SEG35958.1"/>
    </source>
</evidence>
<dbReference type="AlphaFoldDB" id="A0A1H5ZHL5"/>
<reference evidence="1 2" key="1">
    <citation type="submission" date="2016-10" db="EMBL/GenBank/DDBJ databases">
        <authorList>
            <person name="de Groot N.N."/>
        </authorList>
    </citation>
    <scope>NUCLEOTIDE SEQUENCE [LARGE SCALE GENOMIC DNA]</scope>
    <source>
        <strain evidence="1 2">CGMCC 4.7037</strain>
    </source>
</reference>
<evidence type="ECO:0000313" key="2">
    <source>
        <dbReference type="Proteomes" id="UP000236732"/>
    </source>
</evidence>
<dbReference type="EMBL" id="FNVT01000002">
    <property type="protein sequence ID" value="SEG35958.1"/>
    <property type="molecule type" value="Genomic_DNA"/>
</dbReference>
<protein>
    <submittedName>
        <fullName evidence="1">Uncharacterized protein</fullName>
    </submittedName>
</protein>
<gene>
    <name evidence="1" type="ORF">SAMN05444920_102704</name>
</gene>
<organism evidence="1 2">
    <name type="scientific">Nonomuraea solani</name>
    <dbReference type="NCBI Taxonomy" id="1144553"/>
    <lineage>
        <taxon>Bacteria</taxon>
        <taxon>Bacillati</taxon>
        <taxon>Actinomycetota</taxon>
        <taxon>Actinomycetes</taxon>
        <taxon>Streptosporangiales</taxon>
        <taxon>Streptosporangiaceae</taxon>
        <taxon>Nonomuraea</taxon>
    </lineage>
</organism>
<keyword evidence="2" id="KW-1185">Reference proteome</keyword>
<name>A0A1H5ZHL5_9ACTN</name>
<sequence>MNVVCGNVFRYGLLWKGVECPSLLFPVTIQKRHLNLPDALPLCL</sequence>
<dbReference type="Proteomes" id="UP000236732">
    <property type="component" value="Unassembled WGS sequence"/>
</dbReference>